<dbReference type="Gene3D" id="3.40.1450.10">
    <property type="entry name" value="BPG-independent phosphoglycerate mutase, domain B"/>
    <property type="match status" value="1"/>
</dbReference>
<dbReference type="InterPro" id="IPR011258">
    <property type="entry name" value="BPG-indep_PGM_N"/>
</dbReference>
<evidence type="ECO:0000256" key="8">
    <source>
        <dbReference type="PIRSR" id="PIRSR001492-1"/>
    </source>
</evidence>
<reference evidence="13" key="1">
    <citation type="submission" date="2016-10" db="EMBL/GenBank/DDBJ databases">
        <title>Chloroplast genomes as a tool to resolve red algal phylogenies: a case study in the Nemaliales.</title>
        <authorList>
            <person name="Costa J.F."/>
            <person name="Lin S.M."/>
            <person name="Macaya E.C."/>
            <person name="Fernandez-Garcia C."/>
            <person name="Verbruggen H."/>
        </authorList>
    </citation>
    <scope>NUCLEOTIDE SEQUENCE</scope>
    <source>
        <strain evidence="13">J.0255</strain>
    </source>
</reference>
<keyword evidence="5 7" id="KW-0464">Manganese</keyword>
<keyword evidence="6 7" id="KW-0413">Isomerase</keyword>
<dbReference type="PANTHER" id="PTHR31637:SF0">
    <property type="entry name" value="2,3-BISPHOSPHOGLYCERATE-INDEPENDENT PHOSPHOGLYCERATE MUTASE"/>
    <property type="match status" value="1"/>
</dbReference>
<dbReference type="UniPathway" id="UPA00109">
    <property type="reaction ID" value="UER00186"/>
</dbReference>
<dbReference type="GeneID" id="29997968"/>
<dbReference type="GO" id="GO:0005829">
    <property type="term" value="C:cytosol"/>
    <property type="evidence" value="ECO:0007669"/>
    <property type="project" value="TreeGrafter"/>
</dbReference>
<feature type="binding site" evidence="7 10">
    <location>
        <position position="402"/>
    </location>
    <ligand>
        <name>Mn(2+)</name>
        <dbReference type="ChEBI" id="CHEBI:29035"/>
        <label>1</label>
    </ligand>
</feature>
<evidence type="ECO:0000256" key="4">
    <source>
        <dbReference type="ARBA" id="ARBA00023152"/>
    </source>
</evidence>
<dbReference type="EC" id="5.4.2.12" evidence="7"/>
<feature type="domain" description="BPG-independent PGAM N-terminal" evidence="12">
    <location>
        <begin position="85"/>
        <end position="294"/>
    </location>
</feature>
<dbReference type="SUPFAM" id="SSF53649">
    <property type="entry name" value="Alkaline phosphatase-like"/>
    <property type="match status" value="1"/>
</dbReference>
<evidence type="ECO:0000256" key="10">
    <source>
        <dbReference type="PIRSR" id="PIRSR001492-3"/>
    </source>
</evidence>
<dbReference type="FunFam" id="3.40.1450.10:FF:000002">
    <property type="entry name" value="2,3-bisphosphoglycerate-independent phosphoglycerate mutase"/>
    <property type="match status" value="1"/>
</dbReference>
<comment type="catalytic activity">
    <reaction evidence="7">
        <text>(2R)-2-phosphoglycerate = (2R)-3-phosphoglycerate</text>
        <dbReference type="Rhea" id="RHEA:15901"/>
        <dbReference type="ChEBI" id="CHEBI:58272"/>
        <dbReference type="ChEBI" id="CHEBI:58289"/>
        <dbReference type="EC" id="5.4.2.12"/>
    </reaction>
</comment>
<feature type="binding site" evidence="7 10">
    <location>
        <position position="439"/>
    </location>
    <ligand>
        <name>Mn(2+)</name>
        <dbReference type="ChEBI" id="CHEBI:29035"/>
        <label>2</label>
    </ligand>
</feature>
<dbReference type="InterPro" id="IPR036646">
    <property type="entry name" value="PGAM_B_sf"/>
</dbReference>
<feature type="binding site" evidence="7 10">
    <location>
        <position position="398"/>
    </location>
    <ligand>
        <name>Mn(2+)</name>
        <dbReference type="ChEBI" id="CHEBI:29035"/>
        <label>1</label>
    </ligand>
</feature>
<evidence type="ECO:0000256" key="2">
    <source>
        <dbReference type="ARBA" id="ARBA00008819"/>
    </source>
</evidence>
<accession>A0A1G4NYL7</accession>
<comment type="function">
    <text evidence="7">Catalyzes the interconversion of 2-phosphoglycerate and 3-phosphoglycerate.</text>
</comment>
<dbReference type="GO" id="GO:0006007">
    <property type="term" value="P:glucose catabolic process"/>
    <property type="evidence" value="ECO:0007669"/>
    <property type="project" value="InterPro"/>
</dbReference>
<geneLocation type="chloroplast" evidence="13"/>
<dbReference type="Pfam" id="PF01676">
    <property type="entry name" value="Metalloenzyme"/>
    <property type="match status" value="1"/>
</dbReference>
<dbReference type="InterPro" id="IPR017850">
    <property type="entry name" value="Alkaline_phosphatase_core_sf"/>
</dbReference>
<dbReference type="GO" id="GO:0006096">
    <property type="term" value="P:glycolytic process"/>
    <property type="evidence" value="ECO:0007669"/>
    <property type="project" value="UniProtKB-UniRule"/>
</dbReference>
<gene>
    <name evidence="13" type="primary">pgmA</name>
    <name evidence="7" type="synonym">gpmI</name>
    <name evidence="13" type="ORF">J0255_61</name>
</gene>
<feature type="binding site" evidence="7 10">
    <location>
        <position position="65"/>
    </location>
    <ligand>
        <name>Mn(2+)</name>
        <dbReference type="ChEBI" id="CHEBI:29035"/>
        <label>2</label>
    </ligand>
</feature>
<keyword evidence="13" id="KW-0150">Chloroplast</keyword>
<evidence type="ECO:0000256" key="9">
    <source>
        <dbReference type="PIRSR" id="PIRSR001492-2"/>
    </source>
</evidence>
<comment type="pathway">
    <text evidence="1 7">Carbohydrate degradation; glycolysis; pyruvate from D-glyceraldehyde 3-phosphate: step 3/5.</text>
</comment>
<dbReference type="GO" id="GO:0030145">
    <property type="term" value="F:manganese ion binding"/>
    <property type="evidence" value="ECO:0007669"/>
    <property type="project" value="UniProtKB-UniRule"/>
</dbReference>
<evidence type="ECO:0000259" key="12">
    <source>
        <dbReference type="Pfam" id="PF06415"/>
    </source>
</evidence>
<keyword evidence="4 7" id="KW-0324">Glycolysis</keyword>
<dbReference type="RefSeq" id="YP_009315293.1">
    <property type="nucleotide sequence ID" value="NC_031666.1"/>
</dbReference>
<protein>
    <recommendedName>
        <fullName evidence="7">2,3-bisphosphoglycerate-independent phosphoglycerate mutase</fullName>
        <shortName evidence="7">BPG-independent PGAM</shortName>
        <shortName evidence="7">Phosphoglyceromutase</shortName>
        <shortName evidence="7">iPGM</shortName>
        <ecNumber evidence="7">5.4.2.12</ecNumber>
    </recommendedName>
</protein>
<dbReference type="HAMAP" id="MF_01038">
    <property type="entry name" value="GpmI"/>
    <property type="match status" value="1"/>
</dbReference>
<dbReference type="GO" id="GO:0009507">
    <property type="term" value="C:chloroplast"/>
    <property type="evidence" value="ECO:0007669"/>
    <property type="project" value="UniProtKB-SubCell"/>
</dbReference>
<evidence type="ECO:0000256" key="5">
    <source>
        <dbReference type="ARBA" id="ARBA00023211"/>
    </source>
</evidence>
<keyword evidence="3 7" id="KW-0479">Metal-binding</keyword>
<evidence type="ECO:0000256" key="3">
    <source>
        <dbReference type="ARBA" id="ARBA00022723"/>
    </source>
</evidence>
<feature type="binding site" evidence="7 9">
    <location>
        <begin position="258"/>
        <end position="261"/>
    </location>
    <ligand>
        <name>substrate</name>
    </ligand>
</feature>
<feature type="binding site" evidence="7 9">
    <location>
        <position position="126"/>
    </location>
    <ligand>
        <name>substrate</name>
    </ligand>
</feature>
<comment type="cofactor">
    <cofactor evidence="7">
        <name>Mn(2+)</name>
        <dbReference type="ChEBI" id="CHEBI:29035"/>
    </cofactor>
    <text evidence="7">Binds 2 manganese ions per subunit.</text>
</comment>
<feature type="active site" description="Phosphoserine intermediate" evidence="7 8">
    <location>
        <position position="65"/>
    </location>
</feature>
<dbReference type="CDD" id="cd16010">
    <property type="entry name" value="iPGM"/>
    <property type="match status" value="1"/>
</dbReference>
<comment type="subcellular location">
    <subcellularLocation>
        <location evidence="7">Plastid</location>
        <location evidence="7">Chloroplast</location>
    </subcellularLocation>
</comment>
<feature type="binding site" evidence="7 10">
    <location>
        <position position="15"/>
    </location>
    <ligand>
        <name>Mn(2+)</name>
        <dbReference type="ChEBI" id="CHEBI:29035"/>
        <label>2</label>
    </ligand>
</feature>
<dbReference type="SUPFAM" id="SSF64158">
    <property type="entry name" value="2,3-Bisphosphoglycerate-independent phosphoglycerate mutase, substrate-binding domain"/>
    <property type="match status" value="1"/>
</dbReference>
<reference evidence="13" key="2">
    <citation type="submission" date="2016-10" db="EMBL/GenBank/DDBJ databases">
        <authorList>
            <person name="de Groot N.N."/>
        </authorList>
    </citation>
    <scope>NUCLEOTIDE SEQUENCE</scope>
    <source>
        <strain evidence="13">J.0255</strain>
    </source>
</reference>
<feature type="binding site" evidence="7 10">
    <location>
        <position position="457"/>
    </location>
    <ligand>
        <name>Mn(2+)</name>
        <dbReference type="ChEBI" id="CHEBI:29035"/>
        <label>1</label>
    </ligand>
</feature>
<sequence length="528" mass="59162">MTEKKVPPIVLAILDGWGLGQNYSGNAIAKAATPTMDQLQQDFPTTSLRASGIHVGLPENQVGNSEVGHTSIGGGRVIAQDLVKITKAIEDKSFYENSELHEICEQVGKTKSKIHLIGLCSDGGVHSHIDHMFGLLRFIKNHEIKNVDIHFITDGRDTHPQRALKFIKDTEVYLHNLGIGQISTISGRYYAMDRDCRWSRTEAFYKILTEPKLYTSSDPKQIIQKFYADDVSDEFIIPTRLRPGTIENNDGLVFFNFRPDRMRQILQAFQKRNFKGFHRKYIKQVHVCTFTQYDSTIHTPIAFPASNKINFLGEILAQNNMKQLRIAETEKYAHVTYFFNGGIEEPFMGEDRELIPSPQVATYDIAPEMSAQQVTQSAIRAAKKNVYSLIVINYANPDMVGHTGELTSTIQAIESVDKQLGILSEAIKQVEGSLIITADHGNAEVMIDMEGQICKSHTTNSVPFIIIDYQKKNTCNDNIVLKPHGSLADIAPTVLDLLQLPKPQEMTGNSLIQKSIFSNQNPVSLERS</sequence>
<dbReference type="Gene3D" id="3.40.720.10">
    <property type="entry name" value="Alkaline Phosphatase, subunit A"/>
    <property type="match status" value="1"/>
</dbReference>
<comment type="similarity">
    <text evidence="2 7">Belongs to the BPG-independent phosphoglycerate mutase family.</text>
</comment>
<feature type="binding site" evidence="7 9">
    <location>
        <position position="188"/>
    </location>
    <ligand>
        <name>substrate</name>
    </ligand>
</feature>
<keyword evidence="13" id="KW-0934">Plastid</keyword>
<name>A0A1G4NYL7_9FLOR</name>
<proteinExistence type="inferred from homology"/>
<feature type="binding site" evidence="7 9">
    <location>
        <begin position="156"/>
        <end position="157"/>
    </location>
    <ligand>
        <name>substrate</name>
    </ligand>
</feature>
<dbReference type="PANTHER" id="PTHR31637">
    <property type="entry name" value="2,3-BISPHOSPHOGLYCERATE-INDEPENDENT PHOSPHOGLYCERATE MUTASE"/>
    <property type="match status" value="1"/>
</dbReference>
<feature type="binding site" evidence="7 10">
    <location>
        <position position="440"/>
    </location>
    <ligand>
        <name>Mn(2+)</name>
        <dbReference type="ChEBI" id="CHEBI:29035"/>
        <label>2</label>
    </ligand>
</feature>
<evidence type="ECO:0000256" key="1">
    <source>
        <dbReference type="ARBA" id="ARBA00004798"/>
    </source>
</evidence>
<dbReference type="AlphaFoldDB" id="A0A1G4NYL7"/>
<dbReference type="EMBL" id="LT622875">
    <property type="protein sequence ID" value="SCW23748.1"/>
    <property type="molecule type" value="Genomic_DNA"/>
</dbReference>
<evidence type="ECO:0000259" key="11">
    <source>
        <dbReference type="Pfam" id="PF01676"/>
    </source>
</evidence>
<dbReference type="PIRSF" id="PIRSF001492">
    <property type="entry name" value="IPGAM"/>
    <property type="match status" value="1"/>
</dbReference>
<organism evidence="13">
    <name type="scientific">Yamadaella caenomyce</name>
    <dbReference type="NCBI Taxonomy" id="259029"/>
    <lineage>
        <taxon>Eukaryota</taxon>
        <taxon>Rhodophyta</taxon>
        <taxon>Florideophyceae</taxon>
        <taxon>Nemaliophycidae</taxon>
        <taxon>Nemaliales</taxon>
        <taxon>Liagoraceae</taxon>
        <taxon>Yamadaella</taxon>
    </lineage>
</organism>
<feature type="binding site" evidence="7 9">
    <location>
        <position position="331"/>
    </location>
    <ligand>
        <name>substrate</name>
    </ligand>
</feature>
<evidence type="ECO:0000256" key="7">
    <source>
        <dbReference type="HAMAP-Rule" id="MF_01038"/>
    </source>
</evidence>
<dbReference type="NCBIfam" id="TIGR01307">
    <property type="entry name" value="pgm_bpd_ind"/>
    <property type="match status" value="1"/>
</dbReference>
<evidence type="ECO:0000256" key="6">
    <source>
        <dbReference type="ARBA" id="ARBA00023235"/>
    </source>
</evidence>
<dbReference type="InterPro" id="IPR005995">
    <property type="entry name" value="Pgm_bpd_ind"/>
</dbReference>
<feature type="binding site" evidence="7 9">
    <location>
        <position position="194"/>
    </location>
    <ligand>
        <name>substrate</name>
    </ligand>
</feature>
<dbReference type="GO" id="GO:0004619">
    <property type="term" value="F:phosphoglycerate mutase activity"/>
    <property type="evidence" value="ECO:0007669"/>
    <property type="project" value="UniProtKB-UniRule"/>
</dbReference>
<dbReference type="InterPro" id="IPR006124">
    <property type="entry name" value="Metalloenzyme"/>
</dbReference>
<feature type="domain" description="Metalloenzyme" evidence="11">
    <location>
        <begin position="8"/>
        <end position="501"/>
    </location>
</feature>
<evidence type="ECO:0000313" key="13">
    <source>
        <dbReference type="EMBL" id="SCW23748.1"/>
    </source>
</evidence>
<dbReference type="Pfam" id="PF06415">
    <property type="entry name" value="iPGM_N"/>
    <property type="match status" value="1"/>
</dbReference>